<evidence type="ECO:0000313" key="3">
    <source>
        <dbReference type="EMBL" id="BBN69978.1"/>
    </source>
</evidence>
<keyword evidence="2" id="KW-0812">Transmembrane</keyword>
<feature type="compositionally biased region" description="Basic and acidic residues" evidence="1">
    <location>
        <begin position="77"/>
        <end position="90"/>
    </location>
</feature>
<keyword evidence="2" id="KW-0472">Membrane</keyword>
<organism evidence="3">
    <name type="scientific">Prunus dulcis</name>
    <name type="common">Almond</name>
    <name type="synonym">Amygdalus dulcis</name>
    <dbReference type="NCBI Taxonomy" id="3755"/>
    <lineage>
        <taxon>Eukaryota</taxon>
        <taxon>Viridiplantae</taxon>
        <taxon>Streptophyta</taxon>
        <taxon>Embryophyta</taxon>
        <taxon>Tracheophyta</taxon>
        <taxon>Spermatophyta</taxon>
        <taxon>Magnoliopsida</taxon>
        <taxon>eudicotyledons</taxon>
        <taxon>Gunneridae</taxon>
        <taxon>Pentapetalae</taxon>
        <taxon>rosids</taxon>
        <taxon>fabids</taxon>
        <taxon>Rosales</taxon>
        <taxon>Rosaceae</taxon>
        <taxon>Amygdaloideae</taxon>
        <taxon>Amygdaleae</taxon>
        <taxon>Prunus</taxon>
    </lineage>
</organism>
<dbReference type="AlphaFoldDB" id="A0A5H2XPW1"/>
<feature type="compositionally biased region" description="Acidic residues" evidence="1">
    <location>
        <begin position="91"/>
        <end position="103"/>
    </location>
</feature>
<name>A0A5H2XPW1_PRUDU</name>
<protein>
    <submittedName>
        <fullName evidence="3">Uncharacterized protein</fullName>
    </submittedName>
</protein>
<feature type="non-terminal residue" evidence="3">
    <location>
        <position position="1"/>
    </location>
</feature>
<sequence>HRHRHSREKRKSSCPTNPKIYLSSLLSTHRSLVRSKEETMSKESLRVVLEIIETVMKKSDALSGATDTLPPLMSNLKIEKKTDDPSGRQQEEEEEEEEQDSSEYAESLLGFLHEPTVDFVNKACDTEEERHRAMKSICRLVASLESEAARDLEEFEASIPENPQEWTQEMWEYMYEKEKEEVRNFEEQQLALEKKKRIQKRLDKTYRRRRKIAKKTIVVTKKTERKKRESVKNCYCQSVIEELYEFGVVRYSVSVVIAYLALGVGLSLNKLILGFV</sequence>
<keyword evidence="2" id="KW-1133">Transmembrane helix</keyword>
<dbReference type="EMBL" id="AP021646">
    <property type="protein sequence ID" value="BBN69978.1"/>
    <property type="molecule type" value="Genomic_DNA"/>
</dbReference>
<feature type="transmembrane region" description="Helical" evidence="2">
    <location>
        <begin position="248"/>
        <end position="268"/>
    </location>
</feature>
<gene>
    <name evidence="3" type="ORF">Prudu_1309S000100</name>
</gene>
<feature type="region of interest" description="Disordered" evidence="1">
    <location>
        <begin position="63"/>
        <end position="104"/>
    </location>
</feature>
<evidence type="ECO:0000256" key="1">
    <source>
        <dbReference type="SAM" id="MobiDB-lite"/>
    </source>
</evidence>
<accession>A0A5H2XPW1</accession>
<feature type="non-terminal residue" evidence="3">
    <location>
        <position position="276"/>
    </location>
</feature>
<proteinExistence type="predicted"/>
<reference evidence="3" key="1">
    <citation type="journal article" date="2019" name="Science">
        <title>Mutation of a bHLH transcription factor allowed almond domestication.</title>
        <authorList>
            <person name="Sanchez-Perez R."/>
            <person name="Pavan S."/>
            <person name="Mazzeo R."/>
            <person name="Moldovan C."/>
            <person name="Aiese Cigliano R."/>
            <person name="Del Cueto J."/>
            <person name="Ricciardi F."/>
            <person name="Lotti C."/>
            <person name="Ricciardi L."/>
            <person name="Dicenta F."/>
            <person name="Lopez-Marques R.L."/>
            <person name="Lindberg Moller B."/>
        </authorList>
    </citation>
    <scope>NUCLEOTIDE SEQUENCE</scope>
</reference>
<evidence type="ECO:0000256" key="2">
    <source>
        <dbReference type="SAM" id="Phobius"/>
    </source>
</evidence>